<organism evidence="2 4">
    <name type="scientific">Vaccinia virus</name>
    <name type="common">VACV</name>
    <name type="synonym">Orthopoxvirus vaccinia</name>
    <dbReference type="NCBI Taxonomy" id="10245"/>
    <lineage>
        <taxon>Viruses</taxon>
        <taxon>Varidnaviria</taxon>
        <taxon>Bamfordvirae</taxon>
        <taxon>Nucleocytoviricota</taxon>
        <taxon>Pokkesviricetes</taxon>
        <taxon>Chitovirales</taxon>
        <taxon>Poxviridae</taxon>
        <taxon>Chordopoxvirinae</taxon>
        <taxon>Orthopoxvirus</taxon>
    </lineage>
</organism>
<dbReference type="Pfam" id="PF17467">
    <property type="entry name" value="E7R"/>
    <property type="match status" value="1"/>
</dbReference>
<reference evidence="2 4" key="1">
    <citation type="submission" date="2013-05" db="EMBL/GenBank/DDBJ databases">
        <title>Full-genome sequencing and phylogenetic analysis of Serro 2, a Brazilian naturally-circulating human Vaccinia virus.</title>
        <authorList>
            <person name="de Souza Trindade G."/>
            <person name="Emerson G."/>
            <person name="Sammons S."/>
            <person name="Frace M."/>
            <person name="Govil D."/>
            <person name="Mota B.E.F."/>
            <person name="Abrahao J.S."/>
            <person name="Olsen-Rasmussen M."/>
            <person name="Goldsmith C.S."/>
            <person name="Li Y."/>
            <person name="Carroll D."/>
            <person name="da Fonseca F.G."/>
            <person name="Kroon E."/>
            <person name="Damon I."/>
        </authorList>
    </citation>
    <scope>NUCLEOTIDE SEQUENCE [LARGE SCALE GENOMIC DNA]</scope>
    <source>
        <strain evidence="2">Brazil Serro 2</strain>
    </source>
</reference>
<gene>
    <name evidence="2" type="primary">VACV_BRZ_SERRO2_061</name>
    <name evidence="3" type="ORF">VACV_CTGV_CM01_062</name>
</gene>
<dbReference type="EMBL" id="KF179385">
    <property type="protein sequence ID" value="AHB35701.1"/>
    <property type="molecule type" value="Genomic_DNA"/>
</dbReference>
<proteinExistence type="predicted"/>
<dbReference type="EMBL" id="KT013210">
    <property type="protein sequence ID" value="ALF36219.1"/>
    <property type="molecule type" value="Genomic_DNA"/>
</dbReference>
<evidence type="ECO:0000313" key="3">
    <source>
        <dbReference type="EMBL" id="ALF36219.1"/>
    </source>
</evidence>
<accession>A0A0A7A5U8</accession>
<name>A0A0A7A5U8_VACCV</name>
<feature type="domain" description="Protein E7 orthopoxvirus" evidence="1">
    <location>
        <begin position="107"/>
        <end position="166"/>
    </location>
</feature>
<evidence type="ECO:0000313" key="5">
    <source>
        <dbReference type="Proteomes" id="UP000147474"/>
    </source>
</evidence>
<evidence type="ECO:0000259" key="1">
    <source>
        <dbReference type="Pfam" id="PF17467"/>
    </source>
</evidence>
<sequence length="166" mass="19510">MGTAATIQTPTKLMNKENAEMILEKIVDHIVMYISDESSDSENNPEYIDFRNRYEDYRSLIIKSDHKFVKLCKNHAEKSSPKTQQMIIKHIYEQYLIPVSEVLLKPIMSMGDIITYNGCKDNEWMLEQLSTLNFNNLRTWNSCSIGNVTRLFYTFFSYLMKDKLNI</sequence>
<dbReference type="Proteomes" id="UP000126037">
    <property type="component" value="Segment"/>
</dbReference>
<dbReference type="Proteomes" id="UP000147474">
    <property type="component" value="Segment"/>
</dbReference>
<evidence type="ECO:0000313" key="2">
    <source>
        <dbReference type="EMBL" id="AHB35701.1"/>
    </source>
</evidence>
<evidence type="ECO:0000313" key="4">
    <source>
        <dbReference type="Proteomes" id="UP000126037"/>
    </source>
</evidence>
<protein>
    <submittedName>
        <fullName evidence="3">EV myristylated soluble protein</fullName>
    </submittedName>
    <submittedName>
        <fullName evidence="2">Soluble myristylprotein</fullName>
    </submittedName>
</protein>
<reference evidence="3 5" key="2">
    <citation type="journal article" date="2015" name="J. Virol.">
        <title>Genomic Analysis, Phenotype, and Virulence of the Historical Brazilian Smallpox Vaccine Strain IOC: Implications for the Origins and Evolutionary Relationships of Vaccinia Virus.</title>
        <authorList>
            <person name="Medaglia M.L."/>
            <person name="Moussatche N."/>
            <person name="Nitsche A."/>
            <person name="Dabrowski P.W."/>
            <person name="Li Y."/>
            <person name="Damon I.K."/>
            <person name="Lucas C.G."/>
            <person name="Arruda L.B."/>
            <person name="Damaso C.R."/>
        </authorList>
    </citation>
    <scope>NUCLEOTIDE SEQUENCE [LARGE SCALE GENOMIC DNA]</scope>
    <source>
        <strain evidence="3">Cantagalo</strain>
    </source>
</reference>
<dbReference type="InterPro" id="IPR035345">
    <property type="entry name" value="E7R_orthopoxvir"/>
</dbReference>